<keyword evidence="1" id="KW-0472">Membrane</keyword>
<keyword evidence="1" id="KW-0812">Transmembrane</keyword>
<proteinExistence type="predicted"/>
<accession>A0ABD2AXR1</accession>
<sequence>MNFPSRILNDYWKMQSEIDTFMHLTCYSILFTDLQIIAYFNVVRQGFQKKNTLNIRVAELLYQNNVKQRAAPELYIGT</sequence>
<keyword evidence="1" id="KW-1133">Transmembrane helix</keyword>
<dbReference type="EMBL" id="JAUDFV010000138">
    <property type="protein sequence ID" value="KAL2725265.1"/>
    <property type="molecule type" value="Genomic_DNA"/>
</dbReference>
<gene>
    <name evidence="2" type="ORF">V1478_007938</name>
</gene>
<reference evidence="2 3" key="1">
    <citation type="journal article" date="2024" name="Ann. Entomol. Soc. Am.">
        <title>Genomic analyses of the southern and eastern yellowjacket wasps (Hymenoptera: Vespidae) reveal evolutionary signatures of social life.</title>
        <authorList>
            <person name="Catto M.A."/>
            <person name="Caine P.B."/>
            <person name="Orr S.E."/>
            <person name="Hunt B.G."/>
            <person name="Goodisman M.A.D."/>
        </authorList>
    </citation>
    <scope>NUCLEOTIDE SEQUENCE [LARGE SCALE GENOMIC DNA]</scope>
    <source>
        <strain evidence="2">233</strain>
        <tissue evidence="2">Head and thorax</tissue>
    </source>
</reference>
<comment type="caution">
    <text evidence="2">The sequence shown here is derived from an EMBL/GenBank/DDBJ whole genome shotgun (WGS) entry which is preliminary data.</text>
</comment>
<feature type="transmembrane region" description="Helical" evidence="1">
    <location>
        <begin position="20"/>
        <end position="40"/>
    </location>
</feature>
<organism evidence="2 3">
    <name type="scientific">Vespula squamosa</name>
    <name type="common">Southern yellow jacket</name>
    <name type="synonym">Wasp</name>
    <dbReference type="NCBI Taxonomy" id="30214"/>
    <lineage>
        <taxon>Eukaryota</taxon>
        <taxon>Metazoa</taxon>
        <taxon>Ecdysozoa</taxon>
        <taxon>Arthropoda</taxon>
        <taxon>Hexapoda</taxon>
        <taxon>Insecta</taxon>
        <taxon>Pterygota</taxon>
        <taxon>Neoptera</taxon>
        <taxon>Endopterygota</taxon>
        <taxon>Hymenoptera</taxon>
        <taxon>Apocrita</taxon>
        <taxon>Aculeata</taxon>
        <taxon>Vespoidea</taxon>
        <taxon>Vespidae</taxon>
        <taxon>Vespinae</taxon>
        <taxon>Vespula</taxon>
    </lineage>
</organism>
<evidence type="ECO:0000313" key="3">
    <source>
        <dbReference type="Proteomes" id="UP001607302"/>
    </source>
</evidence>
<name>A0ABD2AXR1_VESSQ</name>
<protein>
    <submittedName>
        <fullName evidence="2">Uncharacterized protein</fullName>
    </submittedName>
</protein>
<keyword evidence="3" id="KW-1185">Reference proteome</keyword>
<dbReference type="Proteomes" id="UP001607302">
    <property type="component" value="Unassembled WGS sequence"/>
</dbReference>
<dbReference type="AlphaFoldDB" id="A0ABD2AXR1"/>
<evidence type="ECO:0000313" key="2">
    <source>
        <dbReference type="EMBL" id="KAL2725265.1"/>
    </source>
</evidence>
<evidence type="ECO:0000256" key="1">
    <source>
        <dbReference type="SAM" id="Phobius"/>
    </source>
</evidence>